<keyword evidence="1" id="KW-0813">Transport</keyword>
<dbReference type="PROSITE" id="PS00194">
    <property type="entry name" value="THIOREDOXIN_1"/>
    <property type="match status" value="1"/>
</dbReference>
<dbReference type="PANTHER" id="PTHR45663:SF11">
    <property type="entry name" value="GEO12009P1"/>
    <property type="match status" value="1"/>
</dbReference>
<feature type="region of interest" description="Disordered" evidence="5">
    <location>
        <begin position="59"/>
        <end position="93"/>
    </location>
</feature>
<keyword evidence="3" id="KW-1015">Disulfide bond</keyword>
<dbReference type="GeneID" id="14923694"/>
<accession>L8HEB1</accession>
<dbReference type="RefSeq" id="XP_004351513.1">
    <property type="nucleotide sequence ID" value="XM_004351461.1"/>
</dbReference>
<keyword evidence="8" id="KW-1185">Reference proteome</keyword>
<dbReference type="GO" id="GO:0015035">
    <property type="term" value="F:protein-disulfide reductase activity"/>
    <property type="evidence" value="ECO:0007669"/>
    <property type="project" value="TreeGrafter"/>
</dbReference>
<dbReference type="InterPro" id="IPR011990">
    <property type="entry name" value="TPR-like_helical_dom_sf"/>
</dbReference>
<dbReference type="CDD" id="cd02947">
    <property type="entry name" value="TRX_family"/>
    <property type="match status" value="1"/>
</dbReference>
<dbReference type="KEGG" id="acan:ACA1_149030"/>
<dbReference type="InterPro" id="IPR017937">
    <property type="entry name" value="Thioredoxin_CS"/>
</dbReference>
<dbReference type="Pfam" id="PF00085">
    <property type="entry name" value="Thioredoxin"/>
    <property type="match status" value="1"/>
</dbReference>
<dbReference type="InterPro" id="IPR013766">
    <property type="entry name" value="Thioredoxin_domain"/>
</dbReference>
<keyword evidence="2" id="KW-0249">Electron transport</keyword>
<dbReference type="OrthoDB" id="19690at2759"/>
<protein>
    <submittedName>
        <fullName evidence="7">Thioredoxin domain containing protein</fullName>
    </submittedName>
</protein>
<evidence type="ECO:0000313" key="8">
    <source>
        <dbReference type="Proteomes" id="UP000011083"/>
    </source>
</evidence>
<evidence type="ECO:0000256" key="2">
    <source>
        <dbReference type="ARBA" id="ARBA00022982"/>
    </source>
</evidence>
<gene>
    <name evidence="7" type="ORF">ACA1_149030</name>
</gene>
<evidence type="ECO:0000313" key="7">
    <source>
        <dbReference type="EMBL" id="ELR22736.1"/>
    </source>
</evidence>
<dbReference type="Pfam" id="PF14559">
    <property type="entry name" value="TPR_19"/>
    <property type="match status" value="1"/>
</dbReference>
<dbReference type="STRING" id="1257118.L8HEB1"/>
<dbReference type="VEuPathDB" id="AmoebaDB:ACA1_149030"/>
<feature type="compositionally biased region" description="Polar residues" evidence="5">
    <location>
        <begin position="72"/>
        <end position="93"/>
    </location>
</feature>
<dbReference type="Gene3D" id="3.40.30.10">
    <property type="entry name" value="Glutaredoxin"/>
    <property type="match status" value="1"/>
</dbReference>
<proteinExistence type="predicted"/>
<reference evidence="7 8" key="1">
    <citation type="journal article" date="2013" name="Genome Biol.">
        <title>Genome of Acanthamoeba castellanii highlights extensive lateral gene transfer and early evolution of tyrosine kinase signaling.</title>
        <authorList>
            <person name="Clarke M."/>
            <person name="Lohan A.J."/>
            <person name="Liu B."/>
            <person name="Lagkouvardos I."/>
            <person name="Roy S."/>
            <person name="Zafar N."/>
            <person name="Bertelli C."/>
            <person name="Schilde C."/>
            <person name="Kianianmomeni A."/>
            <person name="Burglin T.R."/>
            <person name="Frech C."/>
            <person name="Turcotte B."/>
            <person name="Kopec K.O."/>
            <person name="Synnott J.M."/>
            <person name="Choo C."/>
            <person name="Paponov I."/>
            <person name="Finkler A."/>
            <person name="Soon Heng Tan C."/>
            <person name="Hutchins A.P."/>
            <person name="Weinmeier T."/>
            <person name="Rattei T."/>
            <person name="Chu J.S."/>
            <person name="Gimenez G."/>
            <person name="Irimia M."/>
            <person name="Rigden D.J."/>
            <person name="Fitzpatrick D.A."/>
            <person name="Lorenzo-Morales J."/>
            <person name="Bateman A."/>
            <person name="Chiu C.H."/>
            <person name="Tang P."/>
            <person name="Hegemann P."/>
            <person name="Fromm H."/>
            <person name="Raoult D."/>
            <person name="Greub G."/>
            <person name="Miranda-Saavedra D."/>
            <person name="Chen N."/>
            <person name="Nash P."/>
            <person name="Ginger M.L."/>
            <person name="Horn M."/>
            <person name="Schaap P."/>
            <person name="Caler L."/>
            <person name="Loftus B."/>
        </authorList>
    </citation>
    <scope>NUCLEOTIDE SEQUENCE [LARGE SCALE GENOMIC DNA]</scope>
    <source>
        <strain evidence="7 8">Neff</strain>
    </source>
</reference>
<evidence type="ECO:0000259" key="6">
    <source>
        <dbReference type="PROSITE" id="PS51352"/>
    </source>
</evidence>
<dbReference type="GO" id="GO:0005737">
    <property type="term" value="C:cytoplasm"/>
    <property type="evidence" value="ECO:0007669"/>
    <property type="project" value="TreeGrafter"/>
</dbReference>
<dbReference type="EMBL" id="KB007870">
    <property type="protein sequence ID" value="ELR22736.1"/>
    <property type="molecule type" value="Genomic_DNA"/>
</dbReference>
<sequence>MRRVAAISHKGGNGPLLARSIRSSGVPLARRGNASAADSTSQLLRSSRSVVPARAFNQWRGLATQTQPPPTASSFAQKKTNSPPQQKSSSAADSNIYEVNEANFLKEAIEASDKRVVLIDCYADWCAPCKQLAPLLEAAVRNSGGRLALAKLNVDNNPTLSRQIAVSCAMDLISDALQMQVTSLPTVMALSGRKVVDSFVGLLKPAELTKFVEGLLQDFAPAAPAEEAETGGNLLEEAEAELAKGDVNQAAAKFSQALEKDKECTHLVYAGLARCALAENNLQAAQHLVKELKDKYKAKLNDPAVGKAIAAVELRAELADKSGGSAQDLEAKVTEWRAKLQADANDHQARYDLAHALFSTGQTEEALDQILDLIKRDKHWNDEAARKLMLKIFSALGPNNELTTKARKRFASIWFC</sequence>
<evidence type="ECO:0000256" key="1">
    <source>
        <dbReference type="ARBA" id="ARBA00022448"/>
    </source>
</evidence>
<dbReference type="OMA" id="FVMEAND"/>
<dbReference type="Proteomes" id="UP000011083">
    <property type="component" value="Unassembled WGS sequence"/>
</dbReference>
<feature type="coiled-coil region" evidence="4">
    <location>
        <begin position="275"/>
        <end position="302"/>
    </location>
</feature>
<dbReference type="InterPro" id="IPR036249">
    <property type="entry name" value="Thioredoxin-like_sf"/>
</dbReference>
<dbReference type="AlphaFoldDB" id="L8HEB1"/>
<dbReference type="Gene3D" id="1.25.40.10">
    <property type="entry name" value="Tetratricopeptide repeat domain"/>
    <property type="match status" value="1"/>
</dbReference>
<dbReference type="Pfam" id="PF14561">
    <property type="entry name" value="TPR_20"/>
    <property type="match status" value="1"/>
</dbReference>
<dbReference type="SUPFAM" id="SSF52833">
    <property type="entry name" value="Thioredoxin-like"/>
    <property type="match status" value="1"/>
</dbReference>
<dbReference type="PANTHER" id="PTHR45663">
    <property type="entry name" value="GEO12009P1"/>
    <property type="match status" value="1"/>
</dbReference>
<dbReference type="GO" id="GO:0006950">
    <property type="term" value="P:response to stress"/>
    <property type="evidence" value="ECO:0007669"/>
    <property type="project" value="UniProtKB-ARBA"/>
</dbReference>
<evidence type="ECO:0000256" key="3">
    <source>
        <dbReference type="ARBA" id="ARBA00023157"/>
    </source>
</evidence>
<keyword evidence="4" id="KW-0175">Coiled coil</keyword>
<organism evidence="7 8">
    <name type="scientific">Acanthamoeba castellanii (strain ATCC 30010 / Neff)</name>
    <dbReference type="NCBI Taxonomy" id="1257118"/>
    <lineage>
        <taxon>Eukaryota</taxon>
        <taxon>Amoebozoa</taxon>
        <taxon>Discosea</taxon>
        <taxon>Longamoebia</taxon>
        <taxon>Centramoebida</taxon>
        <taxon>Acanthamoebidae</taxon>
        <taxon>Acanthamoeba</taxon>
    </lineage>
</organism>
<name>L8HEB1_ACACF</name>
<evidence type="ECO:0000256" key="5">
    <source>
        <dbReference type="SAM" id="MobiDB-lite"/>
    </source>
</evidence>
<dbReference type="PROSITE" id="PS51352">
    <property type="entry name" value="THIOREDOXIN_2"/>
    <property type="match status" value="1"/>
</dbReference>
<dbReference type="SUPFAM" id="SSF48452">
    <property type="entry name" value="TPR-like"/>
    <property type="match status" value="1"/>
</dbReference>
<evidence type="ECO:0000256" key="4">
    <source>
        <dbReference type="SAM" id="Coils"/>
    </source>
</evidence>
<feature type="domain" description="Thioredoxin" evidence="6">
    <location>
        <begin position="76"/>
        <end position="217"/>
    </location>
</feature>